<evidence type="ECO:0000259" key="2">
    <source>
        <dbReference type="SMART" id="SM00181"/>
    </source>
</evidence>
<dbReference type="Proteomes" id="UP001562425">
    <property type="component" value="Unassembled WGS sequence"/>
</dbReference>
<dbReference type="AlphaFoldDB" id="A0ABD1CYT4"/>
<dbReference type="PANTHER" id="PTHR24047">
    <property type="entry name" value="FI01909P-RELATED"/>
    <property type="match status" value="1"/>
</dbReference>
<accession>A0ABD1CYT4</accession>
<feature type="chain" id="PRO_5044851863" description="EGF-like domain-containing protein" evidence="1">
    <location>
        <begin position="20"/>
        <end position="339"/>
    </location>
</feature>
<feature type="domain" description="EGF-like" evidence="2">
    <location>
        <begin position="124"/>
        <end position="155"/>
    </location>
</feature>
<feature type="domain" description="EGF-like" evidence="2">
    <location>
        <begin position="157"/>
        <end position="190"/>
    </location>
</feature>
<dbReference type="InterPro" id="IPR053255">
    <property type="entry name" value="EGF-like_domain"/>
</dbReference>
<evidence type="ECO:0000256" key="1">
    <source>
        <dbReference type="SAM" id="SignalP"/>
    </source>
</evidence>
<dbReference type="Gene3D" id="2.10.25.10">
    <property type="entry name" value="Laminin"/>
    <property type="match status" value="7"/>
</dbReference>
<sequence length="339" mass="36485">MRTLIAVNVALVILPLIAAQNCVRDISVPRLETTTKLVSRTYHCNYDCVFSYTEYVDTSYIDYDSCWLNYEVKQESVCCEGYKQDSLGQCKPICVGCSNGRCTAPNVCSCYAGYQDQMGICVPVCEPECGHGTCVAPGRCSCHEGYVMDAQKGCVPVCDPPCQNGACTGVNTCECFSGFQQVQTDSNVCAPECDLEIADCGNGTCVEPNRCRCAEGFTFEDNRCIAHCDRACTNGNCTSPNTCSCNAGYTNNPADPGECIPFCDGGCQNGSCVAPNTCECLGGFEQSNHDANLCEPSCDPKFVDPRKGECIAPNVLDCSAGYVLEYSSISGRTFCKRAQ</sequence>
<dbReference type="SUPFAM" id="SSF57184">
    <property type="entry name" value="Growth factor receptor domain"/>
    <property type="match status" value="1"/>
</dbReference>
<evidence type="ECO:0000313" key="3">
    <source>
        <dbReference type="EMBL" id="KAL1381788.1"/>
    </source>
</evidence>
<keyword evidence="1" id="KW-0732">Signal</keyword>
<dbReference type="InterPro" id="IPR003341">
    <property type="entry name" value="Cys_rich_tripleX"/>
</dbReference>
<dbReference type="SMART" id="SM00181">
    <property type="entry name" value="EGF"/>
    <property type="match status" value="6"/>
</dbReference>
<dbReference type="EMBL" id="JBEHCU010008558">
    <property type="protein sequence ID" value="KAL1381788.1"/>
    <property type="molecule type" value="Genomic_DNA"/>
</dbReference>
<feature type="domain" description="EGF-like" evidence="2">
    <location>
        <begin position="192"/>
        <end position="225"/>
    </location>
</feature>
<feature type="domain" description="EGF-like" evidence="2">
    <location>
        <begin position="227"/>
        <end position="260"/>
    </location>
</feature>
<keyword evidence="4" id="KW-1185">Reference proteome</keyword>
<feature type="domain" description="EGF-like" evidence="2">
    <location>
        <begin position="89"/>
        <end position="122"/>
    </location>
</feature>
<evidence type="ECO:0000313" key="4">
    <source>
        <dbReference type="Proteomes" id="UP001562425"/>
    </source>
</evidence>
<protein>
    <recommendedName>
        <fullName evidence="2">EGF-like domain-containing protein</fullName>
    </recommendedName>
</protein>
<proteinExistence type="predicted"/>
<dbReference type="InterPro" id="IPR000742">
    <property type="entry name" value="EGF"/>
</dbReference>
<feature type="domain" description="EGF-like" evidence="2">
    <location>
        <begin position="262"/>
        <end position="295"/>
    </location>
</feature>
<name>A0ABD1CYT4_CULPP</name>
<organism evidence="3 4">
    <name type="scientific">Culex pipiens pipiens</name>
    <name type="common">Northern house mosquito</name>
    <dbReference type="NCBI Taxonomy" id="38569"/>
    <lineage>
        <taxon>Eukaryota</taxon>
        <taxon>Metazoa</taxon>
        <taxon>Ecdysozoa</taxon>
        <taxon>Arthropoda</taxon>
        <taxon>Hexapoda</taxon>
        <taxon>Insecta</taxon>
        <taxon>Pterygota</taxon>
        <taxon>Neoptera</taxon>
        <taxon>Endopterygota</taxon>
        <taxon>Diptera</taxon>
        <taxon>Nematocera</taxon>
        <taxon>Culicoidea</taxon>
        <taxon>Culicidae</taxon>
        <taxon>Culicinae</taxon>
        <taxon>Culicini</taxon>
        <taxon>Culex</taxon>
        <taxon>Culex</taxon>
    </lineage>
</organism>
<reference evidence="3 4" key="1">
    <citation type="submission" date="2024-05" db="EMBL/GenBank/DDBJ databases">
        <title>Culex pipiens pipiens assembly and annotation.</title>
        <authorList>
            <person name="Alout H."/>
            <person name="Durand T."/>
        </authorList>
    </citation>
    <scope>NUCLEOTIDE SEQUENCE [LARGE SCALE GENOMIC DNA]</scope>
    <source>
        <strain evidence="3">HA-2024</strain>
        <tissue evidence="3">Whole body</tissue>
    </source>
</reference>
<dbReference type="Pfam" id="PF02363">
    <property type="entry name" value="C_tripleX"/>
    <property type="match status" value="6"/>
</dbReference>
<comment type="caution">
    <text evidence="3">The sequence shown here is derived from an EMBL/GenBank/DDBJ whole genome shotgun (WGS) entry which is preliminary data.</text>
</comment>
<gene>
    <name evidence="3" type="ORF">pipiens_013348</name>
</gene>
<dbReference type="InterPro" id="IPR009030">
    <property type="entry name" value="Growth_fac_rcpt_cys_sf"/>
</dbReference>
<feature type="signal peptide" evidence="1">
    <location>
        <begin position="1"/>
        <end position="19"/>
    </location>
</feature>
<dbReference type="PANTHER" id="PTHR24047:SF32">
    <property type="entry name" value="FI01909P-RELATED"/>
    <property type="match status" value="1"/>
</dbReference>